<gene>
    <name evidence="4" type="ORF">CONPUDRAFT_84723</name>
</gene>
<protein>
    <submittedName>
        <fullName evidence="4">Glutathione S-transferase C-terminal-like protein</fullName>
    </submittedName>
</protein>
<evidence type="ECO:0000259" key="3">
    <source>
        <dbReference type="PROSITE" id="PS50405"/>
    </source>
</evidence>
<dbReference type="InterPro" id="IPR050802">
    <property type="entry name" value="EF-GSTs"/>
</dbReference>
<dbReference type="PROSITE" id="PS50404">
    <property type="entry name" value="GST_NTER"/>
    <property type="match status" value="1"/>
</dbReference>
<comment type="caution">
    <text evidence="4">The sequence shown here is derived from an EMBL/GenBank/DDBJ whole genome shotgun (WGS) entry which is preliminary data.</text>
</comment>
<feature type="domain" description="GST C-terminal" evidence="3">
    <location>
        <begin position="89"/>
        <end position="216"/>
    </location>
</feature>
<dbReference type="Pfam" id="PF00043">
    <property type="entry name" value="GST_C"/>
    <property type="match status" value="1"/>
</dbReference>
<evidence type="ECO:0000256" key="1">
    <source>
        <dbReference type="RuleBase" id="RU003494"/>
    </source>
</evidence>
<dbReference type="CDD" id="cd03044">
    <property type="entry name" value="GST_N_EF1Bgamma"/>
    <property type="match status" value="1"/>
</dbReference>
<dbReference type="RefSeq" id="XP_007773186.1">
    <property type="nucleotide sequence ID" value="XM_007774996.1"/>
</dbReference>
<dbReference type="GO" id="GO:0005634">
    <property type="term" value="C:nucleus"/>
    <property type="evidence" value="ECO:0007669"/>
    <property type="project" value="TreeGrafter"/>
</dbReference>
<dbReference type="GeneID" id="19210828"/>
<dbReference type="InterPro" id="IPR010987">
    <property type="entry name" value="Glutathione-S-Trfase_C-like"/>
</dbReference>
<dbReference type="FunFam" id="3.40.30.10:FF:000142">
    <property type="entry name" value="Elongation factor 1 gamma"/>
    <property type="match status" value="1"/>
</dbReference>
<evidence type="ECO:0000313" key="5">
    <source>
        <dbReference type="Proteomes" id="UP000053558"/>
    </source>
</evidence>
<dbReference type="OrthoDB" id="249703at2759"/>
<dbReference type="AlphaFoldDB" id="A0A5M3MDE9"/>
<dbReference type="Gene3D" id="3.40.30.10">
    <property type="entry name" value="Glutaredoxin"/>
    <property type="match status" value="1"/>
</dbReference>
<dbReference type="Proteomes" id="UP000053558">
    <property type="component" value="Unassembled WGS sequence"/>
</dbReference>
<evidence type="ECO:0000313" key="4">
    <source>
        <dbReference type="EMBL" id="EIW76864.1"/>
    </source>
</evidence>
<dbReference type="GO" id="GO:0006414">
    <property type="term" value="P:translational elongation"/>
    <property type="evidence" value="ECO:0007669"/>
    <property type="project" value="TreeGrafter"/>
</dbReference>
<dbReference type="OMA" id="FWHELEL"/>
<dbReference type="SFLD" id="SFLDS00019">
    <property type="entry name" value="Glutathione_Transferase_(cytos"/>
    <property type="match status" value="1"/>
</dbReference>
<keyword evidence="4" id="KW-0808">Transferase</keyword>
<accession>A0A5M3MDE9</accession>
<evidence type="ECO:0000259" key="2">
    <source>
        <dbReference type="PROSITE" id="PS50404"/>
    </source>
</evidence>
<dbReference type="KEGG" id="cput:CONPUDRAFT_84723"/>
<organism evidence="4 5">
    <name type="scientific">Coniophora puteana (strain RWD-64-598)</name>
    <name type="common">Brown rot fungus</name>
    <dbReference type="NCBI Taxonomy" id="741705"/>
    <lineage>
        <taxon>Eukaryota</taxon>
        <taxon>Fungi</taxon>
        <taxon>Dikarya</taxon>
        <taxon>Basidiomycota</taxon>
        <taxon>Agaricomycotina</taxon>
        <taxon>Agaricomycetes</taxon>
        <taxon>Agaricomycetidae</taxon>
        <taxon>Boletales</taxon>
        <taxon>Coniophorineae</taxon>
        <taxon>Coniophoraceae</taxon>
        <taxon>Coniophora</taxon>
    </lineage>
</organism>
<dbReference type="SUPFAM" id="SSF52833">
    <property type="entry name" value="Thioredoxin-like"/>
    <property type="match status" value="1"/>
</dbReference>
<dbReference type="Pfam" id="PF02798">
    <property type="entry name" value="GST_N"/>
    <property type="match status" value="1"/>
</dbReference>
<feature type="domain" description="GST N-terminal" evidence="2">
    <location>
        <begin position="3"/>
        <end position="84"/>
    </location>
</feature>
<dbReference type="GO" id="GO:0016740">
    <property type="term" value="F:transferase activity"/>
    <property type="evidence" value="ECO:0007669"/>
    <property type="project" value="UniProtKB-KW"/>
</dbReference>
<dbReference type="InterPro" id="IPR004045">
    <property type="entry name" value="Glutathione_S-Trfase_N"/>
</dbReference>
<name>A0A5M3MDE9_CONPW</name>
<dbReference type="InterPro" id="IPR036282">
    <property type="entry name" value="Glutathione-S-Trfase_C_sf"/>
</dbReference>
<dbReference type="PANTHER" id="PTHR43986:SF1">
    <property type="entry name" value="ELONGATION FACTOR 1-GAMMA"/>
    <property type="match status" value="1"/>
</dbReference>
<dbReference type="InterPro" id="IPR004046">
    <property type="entry name" value="GST_C"/>
</dbReference>
<dbReference type="SUPFAM" id="SSF47616">
    <property type="entry name" value="GST C-terminal domain-like"/>
    <property type="match status" value="1"/>
</dbReference>
<keyword evidence="5" id="KW-1185">Reference proteome</keyword>
<dbReference type="PROSITE" id="PS50405">
    <property type="entry name" value="GST_CTER"/>
    <property type="match status" value="1"/>
</dbReference>
<comment type="similarity">
    <text evidence="1">Belongs to the GST superfamily.</text>
</comment>
<dbReference type="GO" id="GO:0005737">
    <property type="term" value="C:cytoplasm"/>
    <property type="evidence" value="ECO:0007669"/>
    <property type="project" value="TreeGrafter"/>
</dbReference>
<proteinExistence type="inferred from homology"/>
<dbReference type="Gene3D" id="1.20.1050.10">
    <property type="match status" value="1"/>
</dbReference>
<dbReference type="PANTHER" id="PTHR43986">
    <property type="entry name" value="ELONGATION FACTOR 1-GAMMA"/>
    <property type="match status" value="1"/>
</dbReference>
<dbReference type="EMBL" id="JH711585">
    <property type="protein sequence ID" value="EIW76864.1"/>
    <property type="molecule type" value="Genomic_DNA"/>
</dbReference>
<dbReference type="InterPro" id="IPR036249">
    <property type="entry name" value="Thioredoxin-like_sf"/>
</dbReference>
<reference evidence="5" key="1">
    <citation type="journal article" date="2012" name="Science">
        <title>The Paleozoic origin of enzymatic lignin decomposition reconstructed from 31 fungal genomes.</title>
        <authorList>
            <person name="Floudas D."/>
            <person name="Binder M."/>
            <person name="Riley R."/>
            <person name="Barry K."/>
            <person name="Blanchette R.A."/>
            <person name="Henrissat B."/>
            <person name="Martinez A.T."/>
            <person name="Otillar R."/>
            <person name="Spatafora J.W."/>
            <person name="Yadav J.S."/>
            <person name="Aerts A."/>
            <person name="Benoit I."/>
            <person name="Boyd A."/>
            <person name="Carlson A."/>
            <person name="Copeland A."/>
            <person name="Coutinho P.M."/>
            <person name="de Vries R.P."/>
            <person name="Ferreira P."/>
            <person name="Findley K."/>
            <person name="Foster B."/>
            <person name="Gaskell J."/>
            <person name="Glotzer D."/>
            <person name="Gorecki P."/>
            <person name="Heitman J."/>
            <person name="Hesse C."/>
            <person name="Hori C."/>
            <person name="Igarashi K."/>
            <person name="Jurgens J.A."/>
            <person name="Kallen N."/>
            <person name="Kersten P."/>
            <person name="Kohler A."/>
            <person name="Kuees U."/>
            <person name="Kumar T.K.A."/>
            <person name="Kuo A."/>
            <person name="LaButti K."/>
            <person name="Larrondo L.F."/>
            <person name="Lindquist E."/>
            <person name="Ling A."/>
            <person name="Lombard V."/>
            <person name="Lucas S."/>
            <person name="Lundell T."/>
            <person name="Martin R."/>
            <person name="McLaughlin D.J."/>
            <person name="Morgenstern I."/>
            <person name="Morin E."/>
            <person name="Murat C."/>
            <person name="Nagy L.G."/>
            <person name="Nolan M."/>
            <person name="Ohm R.A."/>
            <person name="Patyshakuliyeva A."/>
            <person name="Rokas A."/>
            <person name="Ruiz-Duenas F.J."/>
            <person name="Sabat G."/>
            <person name="Salamov A."/>
            <person name="Samejima M."/>
            <person name="Schmutz J."/>
            <person name="Slot J.C."/>
            <person name="St John F."/>
            <person name="Stenlid J."/>
            <person name="Sun H."/>
            <person name="Sun S."/>
            <person name="Syed K."/>
            <person name="Tsang A."/>
            <person name="Wiebenga A."/>
            <person name="Young D."/>
            <person name="Pisabarro A."/>
            <person name="Eastwood D.C."/>
            <person name="Martin F."/>
            <person name="Cullen D."/>
            <person name="Grigoriev I.V."/>
            <person name="Hibbett D.S."/>
        </authorList>
    </citation>
    <scope>NUCLEOTIDE SEQUENCE [LARGE SCALE GENOMIC DNA]</scope>
    <source>
        <strain evidence="5">RWD-64-598 SS2</strain>
    </source>
</reference>
<dbReference type="SFLD" id="SFLDG00358">
    <property type="entry name" value="Main_(cytGST)"/>
    <property type="match status" value="1"/>
</dbReference>
<sequence>MAPIGTLYGVGYQRQTTIIKAAAAIGGLELNYVEVKMGETNKSPEYLEKFPQGKVPGFESANGFKVTEGLAIANYVASLAPESGLRGKNTEEAAEIEQWTHFTESEVQVSTDFSHVLTMGFLPGYPKELHQFLLERQYKSFEHLESTLGTREYLVGGRLTIADLTLAASLKRAFKVTLGASERAKYPKTIAYFEKIHSHEKLKEVYGEVEFAETPAQYKGSA</sequence>
<dbReference type="InterPro" id="IPR040079">
    <property type="entry name" value="Glutathione_S-Trfase"/>
</dbReference>